<feature type="non-terminal residue" evidence="1">
    <location>
        <position position="59"/>
    </location>
</feature>
<protein>
    <submittedName>
        <fullName evidence="1">Uncharacterized protein</fullName>
    </submittedName>
</protein>
<accession>A0A3L8SYJ8</accession>
<evidence type="ECO:0000313" key="2">
    <source>
        <dbReference type="Proteomes" id="UP000276834"/>
    </source>
</evidence>
<dbReference type="OrthoDB" id="10346991at2759"/>
<dbReference type="Proteomes" id="UP000276834">
    <property type="component" value="Unassembled WGS sequence"/>
</dbReference>
<comment type="caution">
    <text evidence="1">The sequence shown here is derived from an EMBL/GenBank/DDBJ whole genome shotgun (WGS) entry which is preliminary data.</text>
</comment>
<dbReference type="AntiFam" id="ANF00062">
    <property type="entry name" value="Shadow ORF (opposite ABC transporter protein)"/>
</dbReference>
<proteinExistence type="predicted"/>
<dbReference type="EMBL" id="QUSF01000003">
    <property type="protein sequence ID" value="RLW11216.1"/>
    <property type="molecule type" value="Genomic_DNA"/>
</dbReference>
<reference evidence="1 2" key="1">
    <citation type="journal article" date="2018" name="Proc. R. Soc. B">
        <title>A non-coding region near Follistatin controls head colour polymorphism in the Gouldian finch.</title>
        <authorList>
            <person name="Toomey M.B."/>
            <person name="Marques C.I."/>
            <person name="Andrade P."/>
            <person name="Araujo P.M."/>
            <person name="Sabatino S."/>
            <person name="Gazda M.A."/>
            <person name="Afonso S."/>
            <person name="Lopes R.J."/>
            <person name="Corbo J.C."/>
            <person name="Carneiro M."/>
        </authorList>
    </citation>
    <scope>NUCLEOTIDE SEQUENCE [LARGE SCALE GENOMIC DNA]</scope>
    <source>
        <strain evidence="1">Red01</strain>
        <tissue evidence="1">Muscle</tissue>
    </source>
</reference>
<keyword evidence="2" id="KW-1185">Reference proteome</keyword>
<name>A0A3L8SYJ8_CHLGU</name>
<sequence length="59" mass="6742">MHVRPSRALSSASWTICTVNKPKEVASSRSRIWGLRTRARAMAMRCFWPPESWVPLSPT</sequence>
<gene>
    <name evidence="1" type="ORF">DV515_00001494</name>
</gene>
<organism evidence="1 2">
    <name type="scientific">Chloebia gouldiae</name>
    <name type="common">Gouldian finch</name>
    <name type="synonym">Erythrura gouldiae</name>
    <dbReference type="NCBI Taxonomy" id="44316"/>
    <lineage>
        <taxon>Eukaryota</taxon>
        <taxon>Metazoa</taxon>
        <taxon>Chordata</taxon>
        <taxon>Craniata</taxon>
        <taxon>Vertebrata</taxon>
        <taxon>Euteleostomi</taxon>
        <taxon>Archelosauria</taxon>
        <taxon>Archosauria</taxon>
        <taxon>Dinosauria</taxon>
        <taxon>Saurischia</taxon>
        <taxon>Theropoda</taxon>
        <taxon>Coelurosauria</taxon>
        <taxon>Aves</taxon>
        <taxon>Neognathae</taxon>
        <taxon>Neoaves</taxon>
        <taxon>Telluraves</taxon>
        <taxon>Australaves</taxon>
        <taxon>Passeriformes</taxon>
        <taxon>Passeroidea</taxon>
        <taxon>Passeridae</taxon>
        <taxon>Chloebia</taxon>
    </lineage>
</organism>
<dbReference type="AlphaFoldDB" id="A0A3L8SYJ8"/>
<evidence type="ECO:0000313" key="1">
    <source>
        <dbReference type="EMBL" id="RLW11216.1"/>
    </source>
</evidence>